<comment type="caution">
    <text evidence="5">The sequence shown here is derived from an EMBL/GenBank/DDBJ whole genome shotgun (WGS) entry which is preliminary data.</text>
</comment>
<gene>
    <name evidence="5" type="ORF">GCM10010191_71360</name>
</gene>
<sequence>MLAAMRAGQPYAGRTRSWEPWGLRFPAGDSACCHVVLQGACCLISPGGAPLTLGVGDVLFTAPGQGHVLADRPGSPLTDFRPVRDSGSLITDLNIPGLGAATEMLCVCYSFDRVRPHPLLGDLPPVIHLPARVGQHRSLRATVDLMGDELRQPRVGSEAILSPLIDMLLLYVLRTWLDEQSGPGATGWAAALTDPAIVTALHDIHQRPEHPWTVAELATRAGVSRATFAKRFVTAVGQPPLAYLTWWRMTTASRLLLGTDAPLQTVAERCGYGSEYAFAKAFKREHGTAPGRYRRQRQVN</sequence>
<protein>
    <submittedName>
        <fullName evidence="5">AraC family transcriptional regulator</fullName>
    </submittedName>
</protein>
<dbReference type="InterPro" id="IPR018062">
    <property type="entry name" value="HTH_AraC-typ_CS"/>
</dbReference>
<evidence type="ECO:0000256" key="1">
    <source>
        <dbReference type="ARBA" id="ARBA00023015"/>
    </source>
</evidence>
<dbReference type="PANTHER" id="PTHR46796:SF7">
    <property type="entry name" value="ARAC FAMILY TRANSCRIPTIONAL REGULATOR"/>
    <property type="match status" value="1"/>
</dbReference>
<keyword evidence="1" id="KW-0805">Transcription regulation</keyword>
<dbReference type="InterPro" id="IPR050204">
    <property type="entry name" value="AraC_XylS_family_regulators"/>
</dbReference>
<keyword evidence="2" id="KW-0238">DNA-binding</keyword>
<dbReference type="SUPFAM" id="SSF46689">
    <property type="entry name" value="Homeodomain-like"/>
    <property type="match status" value="2"/>
</dbReference>
<dbReference type="SMART" id="SM00342">
    <property type="entry name" value="HTH_ARAC"/>
    <property type="match status" value="1"/>
</dbReference>
<evidence type="ECO:0000256" key="3">
    <source>
        <dbReference type="ARBA" id="ARBA00023163"/>
    </source>
</evidence>
<evidence type="ECO:0000313" key="5">
    <source>
        <dbReference type="EMBL" id="GAA2444370.1"/>
    </source>
</evidence>
<evidence type="ECO:0000259" key="4">
    <source>
        <dbReference type="PROSITE" id="PS01124"/>
    </source>
</evidence>
<proteinExistence type="predicted"/>
<dbReference type="Pfam" id="PF12852">
    <property type="entry name" value="Cupin_6"/>
    <property type="match status" value="1"/>
</dbReference>
<dbReference type="PROSITE" id="PS01124">
    <property type="entry name" value="HTH_ARAC_FAMILY_2"/>
    <property type="match status" value="1"/>
</dbReference>
<dbReference type="InterPro" id="IPR018060">
    <property type="entry name" value="HTH_AraC"/>
</dbReference>
<reference evidence="5 6" key="1">
    <citation type="journal article" date="2019" name="Int. J. Syst. Evol. Microbiol.">
        <title>The Global Catalogue of Microorganisms (GCM) 10K type strain sequencing project: providing services to taxonomists for standard genome sequencing and annotation.</title>
        <authorList>
            <consortium name="The Broad Institute Genomics Platform"/>
            <consortium name="The Broad Institute Genome Sequencing Center for Infectious Disease"/>
            <person name="Wu L."/>
            <person name="Ma J."/>
        </authorList>
    </citation>
    <scope>NUCLEOTIDE SEQUENCE [LARGE SCALE GENOMIC DNA]</scope>
    <source>
        <strain evidence="5 6">JCM 3325</strain>
    </source>
</reference>
<dbReference type="InterPro" id="IPR032783">
    <property type="entry name" value="AraC_lig"/>
</dbReference>
<dbReference type="Gene3D" id="1.10.10.60">
    <property type="entry name" value="Homeodomain-like"/>
    <property type="match status" value="2"/>
</dbReference>
<dbReference type="PANTHER" id="PTHR46796">
    <property type="entry name" value="HTH-TYPE TRANSCRIPTIONAL ACTIVATOR RHAS-RELATED"/>
    <property type="match status" value="1"/>
</dbReference>
<evidence type="ECO:0000313" key="6">
    <source>
        <dbReference type="Proteomes" id="UP001501231"/>
    </source>
</evidence>
<dbReference type="EMBL" id="BAAARW010000027">
    <property type="protein sequence ID" value="GAA2444370.1"/>
    <property type="molecule type" value="Genomic_DNA"/>
</dbReference>
<keyword evidence="6" id="KW-1185">Reference proteome</keyword>
<accession>A0ABN3JYS8</accession>
<name>A0ABN3JYS8_9ACTN</name>
<dbReference type="Pfam" id="PF12833">
    <property type="entry name" value="HTH_18"/>
    <property type="match status" value="1"/>
</dbReference>
<keyword evidence="3" id="KW-0804">Transcription</keyword>
<dbReference type="Proteomes" id="UP001501231">
    <property type="component" value="Unassembled WGS sequence"/>
</dbReference>
<dbReference type="InterPro" id="IPR009057">
    <property type="entry name" value="Homeodomain-like_sf"/>
</dbReference>
<evidence type="ECO:0000256" key="2">
    <source>
        <dbReference type="ARBA" id="ARBA00023125"/>
    </source>
</evidence>
<organism evidence="5 6">
    <name type="scientific">Actinomadura vinacea</name>
    <dbReference type="NCBI Taxonomy" id="115336"/>
    <lineage>
        <taxon>Bacteria</taxon>
        <taxon>Bacillati</taxon>
        <taxon>Actinomycetota</taxon>
        <taxon>Actinomycetes</taxon>
        <taxon>Streptosporangiales</taxon>
        <taxon>Thermomonosporaceae</taxon>
        <taxon>Actinomadura</taxon>
    </lineage>
</organism>
<feature type="domain" description="HTH araC/xylS-type" evidence="4">
    <location>
        <begin position="198"/>
        <end position="296"/>
    </location>
</feature>
<dbReference type="PROSITE" id="PS00041">
    <property type="entry name" value="HTH_ARAC_FAMILY_1"/>
    <property type="match status" value="1"/>
</dbReference>